<evidence type="ECO:0000259" key="10">
    <source>
        <dbReference type="SMART" id="SM00226"/>
    </source>
</evidence>
<dbReference type="GO" id="GO:0004725">
    <property type="term" value="F:protein tyrosine phosphatase activity"/>
    <property type="evidence" value="ECO:0007669"/>
    <property type="project" value="UniProtKB-EC"/>
</dbReference>
<feature type="active site" description="Nucleophile" evidence="9">
    <location>
        <position position="13"/>
    </location>
</feature>
<dbReference type="RefSeq" id="WP_111716676.1">
    <property type="nucleotide sequence ID" value="NZ_JBHSSR010000008.1"/>
</dbReference>
<evidence type="ECO:0000313" key="12">
    <source>
        <dbReference type="Proteomes" id="UP000249808"/>
    </source>
</evidence>
<evidence type="ECO:0000256" key="3">
    <source>
        <dbReference type="ARBA" id="ARBA00022801"/>
    </source>
</evidence>
<evidence type="ECO:0000256" key="5">
    <source>
        <dbReference type="ARBA" id="ARBA00037193"/>
    </source>
</evidence>
<keyword evidence="12" id="KW-1185">Reference proteome</keyword>
<dbReference type="PANTHER" id="PTHR11717">
    <property type="entry name" value="LOW MOLECULAR WEIGHT PROTEIN TYROSINE PHOSPHATASE"/>
    <property type="match status" value="1"/>
</dbReference>
<feature type="active site" description="Proton donor" evidence="9">
    <location>
        <position position="111"/>
    </location>
</feature>
<dbReference type="InterPro" id="IPR050438">
    <property type="entry name" value="LMW_PTPase"/>
</dbReference>
<comment type="function">
    <text evidence="5">Dephosphorylates the phosphotyrosine-containing proteins.</text>
</comment>
<dbReference type="InterPro" id="IPR017867">
    <property type="entry name" value="Tyr_phospatase_low_mol_wt"/>
</dbReference>
<dbReference type="SMART" id="SM00226">
    <property type="entry name" value="LMWPc"/>
    <property type="match status" value="1"/>
</dbReference>
<dbReference type="Gene3D" id="3.40.50.2300">
    <property type="match status" value="1"/>
</dbReference>
<keyword evidence="4" id="KW-0904">Protein phosphatase</keyword>
<dbReference type="AlphaFoldDB" id="A0A327ZPC9"/>
<evidence type="ECO:0000256" key="9">
    <source>
        <dbReference type="PIRSR" id="PIRSR617867-1"/>
    </source>
</evidence>
<evidence type="ECO:0000256" key="6">
    <source>
        <dbReference type="ARBA" id="ARBA00040312"/>
    </source>
</evidence>
<dbReference type="PANTHER" id="PTHR11717:SF31">
    <property type="entry name" value="LOW MOLECULAR WEIGHT PROTEIN-TYROSINE-PHOSPHATASE ETP-RELATED"/>
    <property type="match status" value="1"/>
</dbReference>
<reference evidence="11 12" key="1">
    <citation type="journal article" date="2018" name="Front. Microbiol.">
        <title>Description and Comparative Genomics of Macrococcus caseolyticus subsp. hominis subsp. nov., Macrococcus goetzii sp. nov., Macrococcus epidermidis sp. nov., and Macrococcus bohemicus sp. nov., Novel Macrococci From Human Clinical Material With Virulence Potential and Suspected Uptake of Foreign DNA by Natural Transformation.</title>
        <authorList>
            <person name="Maslanova I."/>
            <person name="Wertheimer Z."/>
            <person name="Sedlacek I."/>
            <person name="Svec P."/>
            <person name="Indrakova A."/>
            <person name="Kovarovic V."/>
            <person name="Schumann P."/>
            <person name="Sproer C."/>
            <person name="Kralova S."/>
            <person name="Sedo O."/>
            <person name="Kristofova L."/>
            <person name="Vrbovska V."/>
            <person name="Fuzik T."/>
            <person name="Petras P."/>
            <person name="Zdrahal Z."/>
            <person name="Ruzickova V."/>
            <person name="Doskar J."/>
            <person name="Pantucek R."/>
        </authorList>
    </citation>
    <scope>NUCLEOTIDE SEQUENCE [LARGE SCALE GENOMIC DNA]</scope>
    <source>
        <strain evidence="11 12">01/688</strain>
    </source>
</reference>
<organism evidence="11 12">
    <name type="scientific">Macrococcus epidermidis</name>
    <dbReference type="NCBI Taxonomy" id="1902580"/>
    <lineage>
        <taxon>Bacteria</taxon>
        <taxon>Bacillati</taxon>
        <taxon>Bacillota</taxon>
        <taxon>Bacilli</taxon>
        <taxon>Bacillales</taxon>
        <taxon>Staphylococcaceae</taxon>
        <taxon>Macrococcus</taxon>
    </lineage>
</organism>
<evidence type="ECO:0000313" key="11">
    <source>
        <dbReference type="EMBL" id="RAK44149.1"/>
    </source>
</evidence>
<dbReference type="SUPFAM" id="SSF52788">
    <property type="entry name" value="Phosphotyrosine protein phosphatases I"/>
    <property type="match status" value="1"/>
</dbReference>
<keyword evidence="3" id="KW-0378">Hydrolase</keyword>
<dbReference type="EMBL" id="PZJH01000005">
    <property type="protein sequence ID" value="RAK44149.1"/>
    <property type="molecule type" value="Genomic_DNA"/>
</dbReference>
<dbReference type="InterPro" id="IPR023485">
    <property type="entry name" value="Ptyr_pPase"/>
</dbReference>
<comment type="caution">
    <text evidence="11">The sequence shown here is derived from an EMBL/GenBank/DDBJ whole genome shotgun (WGS) entry which is preliminary data.</text>
</comment>
<name>A0A327ZPC9_9STAP</name>
<evidence type="ECO:0000256" key="4">
    <source>
        <dbReference type="ARBA" id="ARBA00022912"/>
    </source>
</evidence>
<dbReference type="CDD" id="cd16344">
    <property type="entry name" value="LMWPAP"/>
    <property type="match status" value="1"/>
</dbReference>
<dbReference type="EC" id="3.1.3.48" evidence="2"/>
<dbReference type="Proteomes" id="UP000249808">
    <property type="component" value="Unassembled WGS sequence"/>
</dbReference>
<dbReference type="InterPro" id="IPR036196">
    <property type="entry name" value="Ptyr_pPase_sf"/>
</dbReference>
<evidence type="ECO:0000256" key="1">
    <source>
        <dbReference type="ARBA" id="ARBA00011063"/>
    </source>
</evidence>
<feature type="active site" description="Nucleophile" evidence="9">
    <location>
        <position position="7"/>
    </location>
</feature>
<feature type="domain" description="Phosphotyrosine protein phosphatase I" evidence="10">
    <location>
        <begin position="1"/>
        <end position="137"/>
    </location>
</feature>
<comment type="similarity">
    <text evidence="1">Belongs to the low molecular weight phosphotyrosine protein phosphatase family.</text>
</comment>
<accession>A0A327ZPC9</accession>
<dbReference type="Pfam" id="PF01451">
    <property type="entry name" value="LMWPc"/>
    <property type="match status" value="1"/>
</dbReference>
<gene>
    <name evidence="11" type="ORF">BHU61_10260</name>
</gene>
<dbReference type="PRINTS" id="PR00719">
    <property type="entry name" value="LMWPTPASE"/>
</dbReference>
<protein>
    <recommendedName>
        <fullName evidence="6">Low molecular weight protein-tyrosine-phosphatase PtpB</fullName>
        <ecNumber evidence="2">3.1.3.48</ecNumber>
    </recommendedName>
    <alternativeName>
        <fullName evidence="7">Phosphotyrosine phosphatase B</fullName>
    </alternativeName>
</protein>
<evidence type="ECO:0000256" key="8">
    <source>
        <dbReference type="ARBA" id="ARBA00051722"/>
    </source>
</evidence>
<sequence length="141" mass="15788">MEIVFVCTGNTCRSPLAESIAKSMSNEHSFSSRGIFAIDGMPASRHTQQIIETNHLPAASLSAGFDRADSEKDLILTMTANHRDTIRSMYPASNVYTLIEYADGVSQDIQDPYGGEYEIYQQTYEQLQENITKLLTKIDEK</sequence>
<proteinExistence type="inferred from homology"/>
<evidence type="ECO:0000256" key="2">
    <source>
        <dbReference type="ARBA" id="ARBA00013064"/>
    </source>
</evidence>
<comment type="catalytic activity">
    <reaction evidence="8">
        <text>O-phospho-L-tyrosyl-[protein] + H2O = L-tyrosyl-[protein] + phosphate</text>
        <dbReference type="Rhea" id="RHEA:10684"/>
        <dbReference type="Rhea" id="RHEA-COMP:10136"/>
        <dbReference type="Rhea" id="RHEA-COMP:20101"/>
        <dbReference type="ChEBI" id="CHEBI:15377"/>
        <dbReference type="ChEBI" id="CHEBI:43474"/>
        <dbReference type="ChEBI" id="CHEBI:46858"/>
        <dbReference type="ChEBI" id="CHEBI:61978"/>
        <dbReference type="EC" id="3.1.3.48"/>
    </reaction>
</comment>
<evidence type="ECO:0000256" key="7">
    <source>
        <dbReference type="ARBA" id="ARBA00041820"/>
    </source>
</evidence>